<dbReference type="GO" id="GO:0016920">
    <property type="term" value="F:pyroglutamyl-peptidase activity"/>
    <property type="evidence" value="ECO:0007669"/>
    <property type="project" value="UniProtKB-UniRule"/>
</dbReference>
<dbReference type="RefSeq" id="WP_134525422.1">
    <property type="nucleotide sequence ID" value="NZ_BJNO01000027.1"/>
</dbReference>
<dbReference type="Proteomes" id="UP000332594">
    <property type="component" value="Unassembled WGS sequence"/>
</dbReference>
<dbReference type="PIRSF" id="PIRSF015592">
    <property type="entry name" value="Prld-crbxl_pptds"/>
    <property type="match status" value="1"/>
</dbReference>
<protein>
    <recommendedName>
        <fullName evidence="9">Pyrrolidone-carboxylate peptidase</fullName>
        <ecNumber evidence="9">3.4.19.3</ecNumber>
    </recommendedName>
    <alternativeName>
        <fullName evidence="9">5-oxoprolyl-peptidase</fullName>
    </alternativeName>
    <alternativeName>
        <fullName evidence="9">Pyroglutamyl-peptidase I</fullName>
        <shortName evidence="9">PGP-I</shortName>
        <shortName evidence="9">Pyrase</shortName>
    </alternativeName>
</protein>
<dbReference type="AlphaFoldDB" id="A0A485B6Y2"/>
<dbReference type="FunFam" id="3.40.630.20:FF:000001">
    <property type="entry name" value="Pyrrolidone-carboxylate peptidase"/>
    <property type="match status" value="1"/>
</dbReference>
<dbReference type="InterPro" id="IPR000816">
    <property type="entry name" value="Peptidase_C15"/>
</dbReference>
<sequence length="214" mass="22346">MAGVLITGFEPFDGEAVNPSWEVVKRLDGAIIAGERVVARQLPCVFNEALTVLHAALDELRPALTLAIGQAGGRADITVERVAINVDDARIPDNKGQQPIDRPIVAGGPAAWFSSVPIKAIVAALRQQGIPASVSQTAGTFVCNHVMYGLLHKLQGQAGVKGGFIHIPYLPEQAAAHPGEASMALETIRAALETAIAVSLTHDDDLSVTGGATH</sequence>
<dbReference type="GO" id="GO:0005829">
    <property type="term" value="C:cytosol"/>
    <property type="evidence" value="ECO:0007669"/>
    <property type="project" value="InterPro"/>
</dbReference>
<keyword evidence="7 9" id="KW-0378">Hydrolase</keyword>
<comment type="function">
    <text evidence="2 9">Removes 5-oxoproline from various penultimate amino acid residues except L-proline.</text>
</comment>
<dbReference type="InterPro" id="IPR033694">
    <property type="entry name" value="PGPEP1_Cys_AS"/>
</dbReference>
<proteinExistence type="inferred from homology"/>
<dbReference type="EC" id="3.4.19.3" evidence="9"/>
<gene>
    <name evidence="9 12" type="primary">pcp</name>
    <name evidence="12" type="ORF">NCTC13038_01453</name>
</gene>
<dbReference type="GO" id="GO:0006508">
    <property type="term" value="P:proteolysis"/>
    <property type="evidence" value="ECO:0007669"/>
    <property type="project" value="UniProtKB-KW"/>
</dbReference>
<feature type="active site" evidence="9 11">
    <location>
        <position position="143"/>
    </location>
</feature>
<comment type="similarity">
    <text evidence="4 9">Belongs to the peptidase C15 family.</text>
</comment>
<evidence type="ECO:0000256" key="1">
    <source>
        <dbReference type="ARBA" id="ARBA00001770"/>
    </source>
</evidence>
<evidence type="ECO:0000256" key="5">
    <source>
        <dbReference type="ARBA" id="ARBA00022490"/>
    </source>
</evidence>
<evidence type="ECO:0000256" key="8">
    <source>
        <dbReference type="ARBA" id="ARBA00022807"/>
    </source>
</evidence>
<evidence type="ECO:0000313" key="12">
    <source>
        <dbReference type="EMBL" id="VFS68591.1"/>
    </source>
</evidence>
<dbReference type="EMBL" id="CAADJG010000002">
    <property type="protein sequence ID" value="VFS68591.1"/>
    <property type="molecule type" value="Genomic_DNA"/>
</dbReference>
<dbReference type="SUPFAM" id="SSF53182">
    <property type="entry name" value="Pyrrolidone carboxyl peptidase (pyroglutamate aminopeptidase)"/>
    <property type="match status" value="1"/>
</dbReference>
<dbReference type="PRINTS" id="PR00706">
    <property type="entry name" value="PYROGLUPTASE"/>
</dbReference>
<evidence type="ECO:0000256" key="11">
    <source>
        <dbReference type="PROSITE-ProRule" id="PRU10077"/>
    </source>
</evidence>
<evidence type="ECO:0000256" key="10">
    <source>
        <dbReference type="PROSITE-ProRule" id="PRU10076"/>
    </source>
</evidence>
<dbReference type="PROSITE" id="PS01333">
    <property type="entry name" value="PYRASE_GLU"/>
    <property type="match status" value="1"/>
</dbReference>
<evidence type="ECO:0000256" key="6">
    <source>
        <dbReference type="ARBA" id="ARBA00022670"/>
    </source>
</evidence>
<evidence type="ECO:0000256" key="3">
    <source>
        <dbReference type="ARBA" id="ARBA00004496"/>
    </source>
</evidence>
<keyword evidence="6 9" id="KW-0645">Protease</keyword>
<keyword evidence="8 9" id="KW-0788">Thiol protease</keyword>
<dbReference type="CDD" id="cd00501">
    <property type="entry name" value="Peptidase_C15"/>
    <property type="match status" value="1"/>
</dbReference>
<dbReference type="InterPro" id="IPR036440">
    <property type="entry name" value="Peptidase_C15-like_sf"/>
</dbReference>
<dbReference type="NCBIfam" id="TIGR00504">
    <property type="entry name" value="pyro_pdase"/>
    <property type="match status" value="1"/>
</dbReference>
<accession>A0A485B6Y2</accession>
<comment type="catalytic activity">
    <reaction evidence="1 9 10">
        <text>Release of an N-terminal pyroglutamyl group from a polypeptide, the second amino acid generally not being Pro.</text>
        <dbReference type="EC" id="3.4.19.3"/>
    </reaction>
</comment>
<dbReference type="PANTHER" id="PTHR23402:SF1">
    <property type="entry name" value="PYROGLUTAMYL-PEPTIDASE I"/>
    <property type="match status" value="1"/>
</dbReference>
<dbReference type="NCBIfam" id="NF009676">
    <property type="entry name" value="PRK13197.1"/>
    <property type="match status" value="1"/>
</dbReference>
<comment type="subcellular location">
    <subcellularLocation>
        <location evidence="3 9">Cytoplasm</location>
    </subcellularLocation>
</comment>
<evidence type="ECO:0000256" key="9">
    <source>
        <dbReference type="HAMAP-Rule" id="MF_00417"/>
    </source>
</evidence>
<evidence type="ECO:0000256" key="4">
    <source>
        <dbReference type="ARBA" id="ARBA00006641"/>
    </source>
</evidence>
<dbReference type="HAMAP" id="MF_00417">
    <property type="entry name" value="Pyrrolid_peptidase"/>
    <property type="match status" value="1"/>
</dbReference>
<dbReference type="Gene3D" id="3.40.630.20">
    <property type="entry name" value="Peptidase C15, pyroglutamyl peptidase I-like"/>
    <property type="match status" value="1"/>
</dbReference>
<dbReference type="InterPro" id="IPR016125">
    <property type="entry name" value="Peptidase_C15-like"/>
</dbReference>
<evidence type="ECO:0000256" key="2">
    <source>
        <dbReference type="ARBA" id="ARBA00002280"/>
    </source>
</evidence>
<feature type="active site" evidence="9">
    <location>
        <position position="166"/>
    </location>
</feature>
<evidence type="ECO:0000256" key="7">
    <source>
        <dbReference type="ARBA" id="ARBA00022801"/>
    </source>
</evidence>
<dbReference type="PANTHER" id="PTHR23402">
    <property type="entry name" value="PROTEASE FAMILY C15 PYROGLUTAMYL-PEPTIDASE I-RELATED"/>
    <property type="match status" value="1"/>
</dbReference>
<dbReference type="InterPro" id="IPR029762">
    <property type="entry name" value="PGP-I_bact-type"/>
</dbReference>
<keyword evidence="5 9" id="KW-0963">Cytoplasm</keyword>
<dbReference type="PROSITE" id="PS01334">
    <property type="entry name" value="PYRASE_CYS"/>
    <property type="match status" value="1"/>
</dbReference>
<feature type="active site" evidence="9 10">
    <location>
        <position position="80"/>
    </location>
</feature>
<comment type="subunit">
    <text evidence="9">Homotetramer.</text>
</comment>
<organism evidence="12 13">
    <name type="scientific">Raoultella terrigena</name>
    <name type="common">Klebsiella terrigena</name>
    <dbReference type="NCBI Taxonomy" id="577"/>
    <lineage>
        <taxon>Bacteria</taxon>
        <taxon>Pseudomonadati</taxon>
        <taxon>Pseudomonadota</taxon>
        <taxon>Gammaproteobacteria</taxon>
        <taxon>Enterobacterales</taxon>
        <taxon>Enterobacteriaceae</taxon>
        <taxon>Klebsiella/Raoultella group</taxon>
        <taxon>Raoultella</taxon>
    </lineage>
</organism>
<evidence type="ECO:0000313" key="13">
    <source>
        <dbReference type="Proteomes" id="UP000332594"/>
    </source>
</evidence>
<dbReference type="Pfam" id="PF01470">
    <property type="entry name" value="Peptidase_C15"/>
    <property type="match status" value="1"/>
</dbReference>
<name>A0A485B6Y2_RAOTE</name>
<reference evidence="12 13" key="1">
    <citation type="submission" date="2019-03" db="EMBL/GenBank/DDBJ databases">
        <authorList>
            <consortium name="Pathogen Informatics"/>
        </authorList>
    </citation>
    <scope>NUCLEOTIDE SEQUENCE [LARGE SCALE GENOMIC DNA]</scope>
    <source>
        <strain evidence="12 13">NCTC13038</strain>
    </source>
</reference>
<dbReference type="InterPro" id="IPR033693">
    <property type="entry name" value="PGPEP1_Glu_AS"/>
</dbReference>